<reference evidence="12 13" key="1">
    <citation type="submission" date="2023-10" db="EMBL/GenBank/DDBJ databases">
        <title>Two novel species belonging to the OM43/NOR5 clade.</title>
        <authorList>
            <person name="Park M."/>
        </authorList>
    </citation>
    <scope>NUCLEOTIDE SEQUENCE [LARGE SCALE GENOMIC DNA]</scope>
    <source>
        <strain evidence="12 13">IMCC43200</strain>
    </source>
</reference>
<evidence type="ECO:0000256" key="11">
    <source>
        <dbReference type="SAM" id="Phobius"/>
    </source>
</evidence>
<keyword evidence="7 10" id="KW-0653">Protein transport</keyword>
<dbReference type="Pfam" id="PF04612">
    <property type="entry name" value="T2SSM"/>
    <property type="match status" value="1"/>
</dbReference>
<evidence type="ECO:0000256" key="2">
    <source>
        <dbReference type="ARBA" id="ARBA00010637"/>
    </source>
</evidence>
<evidence type="ECO:0000256" key="10">
    <source>
        <dbReference type="PIRNR" id="PIRNR006291"/>
    </source>
</evidence>
<dbReference type="Proteomes" id="UP001626537">
    <property type="component" value="Chromosome"/>
</dbReference>
<evidence type="ECO:0000256" key="6">
    <source>
        <dbReference type="ARBA" id="ARBA00022692"/>
    </source>
</evidence>
<keyword evidence="5 10" id="KW-0997">Cell inner membrane</keyword>
<dbReference type="InterPro" id="IPR007690">
    <property type="entry name" value="T2SS_GspM"/>
</dbReference>
<comment type="similarity">
    <text evidence="2 10">Belongs to the GSP M family.</text>
</comment>
<keyword evidence="9 10" id="KW-0472">Membrane</keyword>
<evidence type="ECO:0000256" key="8">
    <source>
        <dbReference type="ARBA" id="ARBA00022989"/>
    </source>
</evidence>
<keyword evidence="4 10" id="KW-1003">Cell membrane</keyword>
<dbReference type="RefSeq" id="WP_407349541.1">
    <property type="nucleotide sequence ID" value="NZ_CP136864.1"/>
</dbReference>
<organism evidence="12 13">
    <name type="scientific">Congregibacter variabilis</name>
    <dbReference type="NCBI Taxonomy" id="3081200"/>
    <lineage>
        <taxon>Bacteria</taxon>
        <taxon>Pseudomonadati</taxon>
        <taxon>Pseudomonadota</taxon>
        <taxon>Gammaproteobacteria</taxon>
        <taxon>Cellvibrionales</taxon>
        <taxon>Halieaceae</taxon>
        <taxon>Congregibacter</taxon>
    </lineage>
</organism>
<protein>
    <recommendedName>
        <fullName evidence="10">Type II secretion system protein M</fullName>
        <shortName evidence="10">T2SS protein M</shortName>
    </recommendedName>
    <alternativeName>
        <fullName evidence="10">General secretion pathway protein M</fullName>
    </alternativeName>
</protein>
<sequence>MKDWFERFSLRDQLALLIMLSVVFVYVVVLFVVRPLGQARQELSARNAATAAVLQRVDAMATEIQSLRGAQSDGGTASSVNLSASLNESASRYLLRVSRLQPNSQGSVQLRFESAPLEAFLRWIYELETLQGLRVDDVSLSQTSNAGVVSATLRVAAFK</sequence>
<evidence type="ECO:0000256" key="5">
    <source>
        <dbReference type="ARBA" id="ARBA00022519"/>
    </source>
</evidence>
<evidence type="ECO:0000313" key="12">
    <source>
        <dbReference type="EMBL" id="WOJ94907.1"/>
    </source>
</evidence>
<name>A0ABZ0I779_9GAMM</name>
<evidence type="ECO:0000256" key="3">
    <source>
        <dbReference type="ARBA" id="ARBA00022448"/>
    </source>
</evidence>
<dbReference type="PIRSF" id="PIRSF006291">
    <property type="entry name" value="GspM"/>
    <property type="match status" value="1"/>
</dbReference>
<gene>
    <name evidence="12" type="primary">gspM</name>
    <name evidence="12" type="ORF">R0135_06990</name>
</gene>
<dbReference type="Gene3D" id="3.30.1360.100">
    <property type="entry name" value="General secretion pathway protein M, EpsM"/>
    <property type="match status" value="1"/>
</dbReference>
<comment type="subcellular location">
    <subcellularLocation>
        <location evidence="1">Cell inner membrane</location>
        <topology evidence="1">Single-pass membrane protein</topology>
    </subcellularLocation>
</comment>
<comment type="function">
    <text evidence="10">Inner membrane component of the type II secretion system required for the energy-dependent secretion of extracellular factors such as proteases and toxins from the periplasm.</text>
</comment>
<dbReference type="EMBL" id="CP136864">
    <property type="protein sequence ID" value="WOJ94907.1"/>
    <property type="molecule type" value="Genomic_DNA"/>
</dbReference>
<accession>A0ABZ0I779</accession>
<evidence type="ECO:0000256" key="4">
    <source>
        <dbReference type="ARBA" id="ARBA00022475"/>
    </source>
</evidence>
<feature type="transmembrane region" description="Helical" evidence="11">
    <location>
        <begin position="14"/>
        <end position="33"/>
    </location>
</feature>
<dbReference type="InterPro" id="IPR023229">
    <property type="entry name" value="T2SS_M_periplasmic_sf"/>
</dbReference>
<evidence type="ECO:0000256" key="9">
    <source>
        <dbReference type="ARBA" id="ARBA00023136"/>
    </source>
</evidence>
<keyword evidence="13" id="KW-1185">Reference proteome</keyword>
<keyword evidence="3 10" id="KW-0813">Transport</keyword>
<proteinExistence type="inferred from homology"/>
<keyword evidence="6 11" id="KW-0812">Transmembrane</keyword>
<evidence type="ECO:0000256" key="1">
    <source>
        <dbReference type="ARBA" id="ARBA00004377"/>
    </source>
</evidence>
<keyword evidence="8 11" id="KW-1133">Transmembrane helix</keyword>
<evidence type="ECO:0000256" key="7">
    <source>
        <dbReference type="ARBA" id="ARBA00022927"/>
    </source>
</evidence>
<evidence type="ECO:0000313" key="13">
    <source>
        <dbReference type="Proteomes" id="UP001626537"/>
    </source>
</evidence>
<dbReference type="SUPFAM" id="SSF103054">
    <property type="entry name" value="General secretion pathway protein M, EpsM"/>
    <property type="match status" value="1"/>
</dbReference>